<dbReference type="AlphaFoldDB" id="A0A194V9B0"/>
<dbReference type="InterPro" id="IPR013120">
    <property type="entry name" value="FAR_NAD-bd"/>
</dbReference>
<feature type="domain" description="Carrier" evidence="3">
    <location>
        <begin position="565"/>
        <end position="644"/>
    </location>
</feature>
<evidence type="ECO:0000313" key="4">
    <source>
        <dbReference type="EMBL" id="KUI60458.1"/>
    </source>
</evidence>
<gene>
    <name evidence="4" type="ORF">VP1G_07632</name>
</gene>
<dbReference type="InterPro" id="IPR042099">
    <property type="entry name" value="ANL_N_sf"/>
</dbReference>
<dbReference type="Pfam" id="PF00501">
    <property type="entry name" value="AMP-binding"/>
    <property type="match status" value="1"/>
</dbReference>
<evidence type="ECO:0000313" key="5">
    <source>
        <dbReference type="Proteomes" id="UP000078576"/>
    </source>
</evidence>
<name>A0A194V9B0_CYTMA</name>
<dbReference type="SUPFAM" id="SSF56801">
    <property type="entry name" value="Acetyl-CoA synthetase-like"/>
    <property type="match status" value="1"/>
</dbReference>
<dbReference type="PROSITE" id="PS00455">
    <property type="entry name" value="AMP_BINDING"/>
    <property type="match status" value="1"/>
</dbReference>
<dbReference type="InterPro" id="IPR051414">
    <property type="entry name" value="Adenylate-forming_Reductase"/>
</dbReference>
<keyword evidence="1" id="KW-0596">Phosphopantetheine</keyword>
<dbReference type="STRING" id="694573.A0A194V9B0"/>
<dbReference type="OrthoDB" id="429813at2759"/>
<dbReference type="PROSITE" id="PS50075">
    <property type="entry name" value="CARRIER"/>
    <property type="match status" value="1"/>
</dbReference>
<evidence type="ECO:0000256" key="1">
    <source>
        <dbReference type="ARBA" id="ARBA00022450"/>
    </source>
</evidence>
<dbReference type="InterPro" id="IPR000873">
    <property type="entry name" value="AMP-dep_synth/lig_dom"/>
</dbReference>
<keyword evidence="2" id="KW-0597">Phosphoprotein</keyword>
<dbReference type="InterPro" id="IPR009081">
    <property type="entry name" value="PP-bd_ACP"/>
</dbReference>
<dbReference type="Gene3D" id="3.40.50.12780">
    <property type="entry name" value="N-terminal domain of ligase-like"/>
    <property type="match status" value="1"/>
</dbReference>
<dbReference type="Gene3D" id="1.10.1200.10">
    <property type="entry name" value="ACP-like"/>
    <property type="match status" value="1"/>
</dbReference>
<reference evidence="5" key="1">
    <citation type="submission" date="2014-12" db="EMBL/GenBank/DDBJ databases">
        <title>Genome Sequence of Valsa Canker Pathogens Uncovers a Specific Adaption of Colonization on Woody Bark.</title>
        <authorList>
            <person name="Yin Z."/>
            <person name="Liu H."/>
            <person name="Gao X."/>
            <person name="Li Z."/>
            <person name="Song N."/>
            <person name="Ke X."/>
            <person name="Dai Q."/>
            <person name="Wu Y."/>
            <person name="Sun Y."/>
            <person name="Xu J.-R."/>
            <person name="Kang Z.K."/>
            <person name="Wang L."/>
            <person name="Huang L."/>
        </authorList>
    </citation>
    <scope>NUCLEOTIDE SEQUENCE [LARGE SCALE GENOMIC DNA]</scope>
    <source>
        <strain evidence="5">SXYL134</strain>
    </source>
</reference>
<organism evidence="4 5">
    <name type="scientific">Cytospora mali</name>
    <name type="common">Apple Valsa canker fungus</name>
    <name type="synonym">Valsa mali</name>
    <dbReference type="NCBI Taxonomy" id="578113"/>
    <lineage>
        <taxon>Eukaryota</taxon>
        <taxon>Fungi</taxon>
        <taxon>Dikarya</taxon>
        <taxon>Ascomycota</taxon>
        <taxon>Pezizomycotina</taxon>
        <taxon>Sordariomycetes</taxon>
        <taxon>Sordariomycetidae</taxon>
        <taxon>Diaporthales</taxon>
        <taxon>Cytosporaceae</taxon>
        <taxon>Cytospora</taxon>
    </lineage>
</organism>
<dbReference type="EMBL" id="KN714751">
    <property type="protein sequence ID" value="KUI60458.1"/>
    <property type="molecule type" value="Genomic_DNA"/>
</dbReference>
<dbReference type="InterPro" id="IPR020845">
    <property type="entry name" value="AMP-binding_CS"/>
</dbReference>
<dbReference type="InterPro" id="IPR036291">
    <property type="entry name" value="NAD(P)-bd_dom_sf"/>
</dbReference>
<dbReference type="Pfam" id="PF23562">
    <property type="entry name" value="AMP-binding_C_3"/>
    <property type="match status" value="1"/>
</dbReference>
<dbReference type="SMART" id="SM00823">
    <property type="entry name" value="PKS_PP"/>
    <property type="match status" value="1"/>
</dbReference>
<dbReference type="PANTHER" id="PTHR43439">
    <property type="entry name" value="PHENYLACETATE-COENZYME A LIGASE"/>
    <property type="match status" value="1"/>
</dbReference>
<keyword evidence="5" id="KW-1185">Reference proteome</keyword>
<sequence length="1071" mass="117149">MATDLRNQDTKLWPQLVDHLARERPNTAYGLWPVASDSYDEGFHTITYGQLSNIVNGLAWWIVKQLGAGNDDHQEVLTYIGPNDVRLTALILASVKAGYVLFLTSPRNSPAAQRSLFEALKCRTLITSDSKLPSVLPILDVVAPRCLTIPSVDELLKVSFPPFPYDKAFEAGRWDPLFVLHTSGSTGMPKPLVWTQESVARHYACAIQEVEGQQDITSVEHLMAGKRVVVTVPSFHGAGILQYMVWAICAGCIPIAPAAVGIVTAHGLADALKHTPAEIAILVPSVIADLAQNPDQLAYCASHLSLILYIGGDLPQAIGDIVAAQIPLRCWWGASEVGIPHQLIPRGLGPNDWRYIQFHPSVGAAFDPVSEGVYELVVRQDKALPQTSFSIRGQEHLAEYRTKDLFHPHPTVANTWCWRARADDIIVFLNGEKTNPVSMEQHIVARNTELSGALVIGTQRFQAALLIDPVALNERGSLNTSEQAALIERVWPSVQEANAIAPAHARVEKSLILVVDRPLIRAGKGTIQRAASIQQYTSQIETLYTNADLVLDDENSPDEASSNLTNIENVTRFVRESVCAVTDWPYSDEAYTTGTFFEHGMDSLMALRLIRLLRRGLHRPDLGLSTIYSNPTITQLSTALLAEKDEHKDGDALLMKPLLGTYRALIEQILKPDNVHDAGKPSGVPVTAVLTGSTGTVGTFLLRALLDRPGIGRIYCLNRSEDGGYAAQKLRMTERGLNVADLDERVTFLPAALDQPFLGVGEKAYKELCDHVGIIIHNAWPVNFNLRLSAFQPQLAGLINLFRLSTTTSTGHPASLIFISSVSAVGAGGSASDKRPIPEQVPTLSDAPDTNGYARSKFLSELLCDSAAQQLGIPITIARVGQVAGAVRLPGGEWNQKEWFPSLVIGSLSMGCLPDNLGTQFNEIDWLPTDLLADVLVDLVQDQLSSQSGTSGNASVYNLRNPHTTTWEKLLPSIIETARTLLGPDRMPIVVPPSTWLEKLDVASKETGDEAFTNPAIKLVEFYRDYLWGKGEQETTPPMSVEKAYAHSAALRELQAIKPQWVQKWVGEWLS</sequence>
<dbReference type="Pfam" id="PF07993">
    <property type="entry name" value="NAD_binding_4"/>
    <property type="match status" value="1"/>
</dbReference>
<evidence type="ECO:0000256" key="2">
    <source>
        <dbReference type="ARBA" id="ARBA00022553"/>
    </source>
</evidence>
<dbReference type="Pfam" id="PF00550">
    <property type="entry name" value="PP-binding"/>
    <property type="match status" value="1"/>
</dbReference>
<dbReference type="PANTHER" id="PTHR43439:SF2">
    <property type="entry name" value="ENZYME, PUTATIVE (JCVI)-RELATED"/>
    <property type="match status" value="1"/>
</dbReference>
<dbReference type="SUPFAM" id="SSF51735">
    <property type="entry name" value="NAD(P)-binding Rossmann-fold domains"/>
    <property type="match status" value="1"/>
</dbReference>
<protein>
    <submittedName>
        <fullName evidence="4">Linear gramicidin synthase subunit D</fullName>
    </submittedName>
</protein>
<dbReference type="SUPFAM" id="SSF47336">
    <property type="entry name" value="ACP-like"/>
    <property type="match status" value="1"/>
</dbReference>
<dbReference type="Gene3D" id="3.40.50.720">
    <property type="entry name" value="NAD(P)-binding Rossmann-like Domain"/>
    <property type="match status" value="1"/>
</dbReference>
<dbReference type="InterPro" id="IPR020806">
    <property type="entry name" value="PKS_PP-bd"/>
</dbReference>
<proteinExistence type="predicted"/>
<evidence type="ECO:0000259" key="3">
    <source>
        <dbReference type="PROSITE" id="PS50075"/>
    </source>
</evidence>
<accession>A0A194V9B0</accession>
<dbReference type="Proteomes" id="UP000078576">
    <property type="component" value="Unassembled WGS sequence"/>
</dbReference>
<dbReference type="InterPro" id="IPR036736">
    <property type="entry name" value="ACP-like_sf"/>
</dbReference>
<dbReference type="GO" id="GO:0031177">
    <property type="term" value="F:phosphopantetheine binding"/>
    <property type="evidence" value="ECO:0007669"/>
    <property type="project" value="InterPro"/>
</dbReference>